<dbReference type="InterPro" id="IPR036390">
    <property type="entry name" value="WH_DNA-bd_sf"/>
</dbReference>
<dbReference type="AlphaFoldDB" id="A0A4Q2SLL5"/>
<dbReference type="Gene3D" id="3.30.420.40">
    <property type="match status" value="2"/>
</dbReference>
<dbReference type="Pfam" id="PF00480">
    <property type="entry name" value="ROK"/>
    <property type="match status" value="1"/>
</dbReference>
<evidence type="ECO:0000256" key="1">
    <source>
        <dbReference type="ARBA" id="ARBA00006479"/>
    </source>
</evidence>
<keyword evidence="4" id="KW-1185">Reference proteome</keyword>
<protein>
    <submittedName>
        <fullName evidence="3">ROK family transcriptional regulator</fullName>
    </submittedName>
</protein>
<dbReference type="SUPFAM" id="SSF53067">
    <property type="entry name" value="Actin-like ATPase domain"/>
    <property type="match status" value="1"/>
</dbReference>
<comment type="caution">
    <text evidence="3">The sequence shown here is derived from an EMBL/GenBank/DDBJ whole genome shotgun (WGS) entry which is preliminary data.</text>
</comment>
<feature type="region of interest" description="Disordered" evidence="2">
    <location>
        <begin position="1"/>
        <end position="52"/>
    </location>
</feature>
<dbReference type="InterPro" id="IPR000600">
    <property type="entry name" value="ROK"/>
</dbReference>
<dbReference type="InterPro" id="IPR043129">
    <property type="entry name" value="ATPase_NBD"/>
</dbReference>
<accession>A0A4Q2SLL5</accession>
<sequence>MSRTPAAHPIAHRKRKTKPSASGVGRHKASAVVSSDQPTIAQPSSAPPQSGAVLSWLHESGPRSRNALSDELGLSRSTLGLILADLQVRGLVRPTGTHSSGGRPATIFAADGSRVAGVGAVIHDGQISAAAITLAGDVAATRHETLAGHDTTSALTRLAQHVQAVASEARRAGVEPIGTTLAYDEHAAHGPAGDHQPFAGTTTAALHQLLEPAELPVPMSVVSLSEAAAEAEARHDSDPEHRALQDALVILTGSRLRALVVKDGRLLRGAQGIAGSLEHMPVGHAGQPCGCGLAGCWSTMVSPHALGVGNGPWDRDVVADIRTRVLAGDRDAHAAIRQAGYWLGVGAAVLTQLIQPHRIVVGGAYAPLGPFMQEAFLDGLRAANAARPADPMAITFSSLGPEAAVRGAAHHAAHAVLHDPSLAPRQLEASDSSGGA</sequence>
<dbReference type="EMBL" id="SDWV01000019">
    <property type="protein sequence ID" value="RYC05901.1"/>
    <property type="molecule type" value="Genomic_DNA"/>
</dbReference>
<gene>
    <name evidence="3" type="ORF">EUA94_16745</name>
</gene>
<dbReference type="Gene3D" id="1.10.10.10">
    <property type="entry name" value="Winged helix-like DNA-binding domain superfamily/Winged helix DNA-binding domain"/>
    <property type="match status" value="1"/>
</dbReference>
<organism evidence="3 4">
    <name type="scientific">Nocardioides zhouii</name>
    <dbReference type="NCBI Taxonomy" id="1168729"/>
    <lineage>
        <taxon>Bacteria</taxon>
        <taxon>Bacillati</taxon>
        <taxon>Actinomycetota</taxon>
        <taxon>Actinomycetes</taxon>
        <taxon>Propionibacteriales</taxon>
        <taxon>Nocardioidaceae</taxon>
        <taxon>Nocardioides</taxon>
    </lineage>
</organism>
<reference evidence="3 4" key="1">
    <citation type="submission" date="2019-01" db="EMBL/GenBank/DDBJ databases">
        <title>Novel species of Nocardioides.</title>
        <authorList>
            <person name="Liu Q."/>
            <person name="X Y.-H."/>
        </authorList>
    </citation>
    <scope>NUCLEOTIDE SEQUENCE [LARGE SCALE GENOMIC DNA]</scope>
    <source>
        <strain evidence="3 4">HLT2-9</strain>
    </source>
</reference>
<evidence type="ECO:0000256" key="2">
    <source>
        <dbReference type="SAM" id="MobiDB-lite"/>
    </source>
</evidence>
<feature type="compositionally biased region" description="Polar residues" evidence="2">
    <location>
        <begin position="32"/>
        <end position="48"/>
    </location>
</feature>
<dbReference type="Proteomes" id="UP000291101">
    <property type="component" value="Unassembled WGS sequence"/>
</dbReference>
<dbReference type="SUPFAM" id="SSF46785">
    <property type="entry name" value="Winged helix' DNA-binding domain"/>
    <property type="match status" value="1"/>
</dbReference>
<evidence type="ECO:0000313" key="3">
    <source>
        <dbReference type="EMBL" id="RYC05901.1"/>
    </source>
</evidence>
<evidence type="ECO:0000313" key="4">
    <source>
        <dbReference type="Proteomes" id="UP000291101"/>
    </source>
</evidence>
<dbReference type="InterPro" id="IPR036388">
    <property type="entry name" value="WH-like_DNA-bd_sf"/>
</dbReference>
<comment type="similarity">
    <text evidence="1">Belongs to the ROK (NagC/XylR) family.</text>
</comment>
<dbReference type="PANTHER" id="PTHR18964">
    <property type="entry name" value="ROK (REPRESSOR, ORF, KINASE) FAMILY"/>
    <property type="match status" value="1"/>
</dbReference>
<dbReference type="PANTHER" id="PTHR18964:SF149">
    <property type="entry name" value="BIFUNCTIONAL UDP-N-ACETYLGLUCOSAMINE 2-EPIMERASE_N-ACETYLMANNOSAMINE KINASE"/>
    <property type="match status" value="1"/>
</dbReference>
<dbReference type="OrthoDB" id="5174513at2"/>
<proteinExistence type="inferred from homology"/>
<name>A0A4Q2SLL5_9ACTN</name>